<dbReference type="SUPFAM" id="SSF158622">
    <property type="entry name" value="YheA/YmcA-like"/>
    <property type="match status" value="1"/>
</dbReference>
<dbReference type="InterPro" id="IPR052767">
    <property type="entry name" value="Bact_com_dev_regulator"/>
</dbReference>
<dbReference type="PANTHER" id="PTHR38448:SF2">
    <property type="entry name" value="REGULATORY PROTEIN YLBF"/>
    <property type="match status" value="1"/>
</dbReference>
<dbReference type="InterPro" id="IPR010368">
    <property type="entry name" value="Com_YlbF"/>
</dbReference>
<proteinExistence type="predicted"/>
<sequence>MMELEVYSNMIATFEHVQMVEKAEELAKMIWQSDLAEDYHRCLYNVHQDKEAQELIRAFQHMKDRYEEVQRFGKYHPDYRKVTLETRELKRKVDLHETIHAFKQAEDAIQKTLDEISVMIGQSVSLNVKVPTGNPFFDSLSSCGGGCGSGGGCGCKAS</sequence>
<keyword evidence="2" id="KW-1185">Reference proteome</keyword>
<evidence type="ECO:0000313" key="1">
    <source>
        <dbReference type="EMBL" id="MBM7621715.1"/>
    </source>
</evidence>
<dbReference type="EMBL" id="JAFBED010000010">
    <property type="protein sequence ID" value="MBM7621715.1"/>
    <property type="molecule type" value="Genomic_DNA"/>
</dbReference>
<accession>A0ABS2P430</accession>
<gene>
    <name evidence="1" type="ORF">JOC95_003623</name>
</gene>
<evidence type="ECO:0000313" key="2">
    <source>
        <dbReference type="Proteomes" id="UP000737402"/>
    </source>
</evidence>
<protein>
    <submittedName>
        <fullName evidence="1">Cell fate (Sporulation/competence/biofilm development) regulator YlbF (YheA/YmcA/DUF963 family)</fullName>
    </submittedName>
</protein>
<reference evidence="1 2" key="1">
    <citation type="submission" date="2021-01" db="EMBL/GenBank/DDBJ databases">
        <title>Genomic Encyclopedia of Type Strains, Phase IV (KMG-IV): sequencing the most valuable type-strain genomes for metagenomic binning, comparative biology and taxonomic classification.</title>
        <authorList>
            <person name="Goeker M."/>
        </authorList>
    </citation>
    <scope>NUCLEOTIDE SEQUENCE [LARGE SCALE GENOMIC DNA]</scope>
    <source>
        <strain evidence="1 2">DSM 25879</strain>
    </source>
</reference>
<organism evidence="1 2">
    <name type="scientific">Sutcliffiella tianshenii</name>
    <dbReference type="NCBI Taxonomy" id="1463404"/>
    <lineage>
        <taxon>Bacteria</taxon>
        <taxon>Bacillati</taxon>
        <taxon>Bacillota</taxon>
        <taxon>Bacilli</taxon>
        <taxon>Bacillales</taxon>
        <taxon>Bacillaceae</taxon>
        <taxon>Sutcliffiella</taxon>
    </lineage>
</organism>
<dbReference type="InterPro" id="IPR023378">
    <property type="entry name" value="YheA/YmcA-like_dom_sf"/>
</dbReference>
<name>A0ABS2P430_9BACI</name>
<dbReference type="PANTHER" id="PTHR38448">
    <property type="entry name" value="REGULATORY PROTEIN YLBF-RELATED"/>
    <property type="match status" value="1"/>
</dbReference>
<dbReference type="Proteomes" id="UP000737402">
    <property type="component" value="Unassembled WGS sequence"/>
</dbReference>
<dbReference type="Gene3D" id="1.20.1500.10">
    <property type="entry name" value="YheA/YmcA-like"/>
    <property type="match status" value="1"/>
</dbReference>
<dbReference type="Pfam" id="PF06133">
    <property type="entry name" value="Com_YlbF"/>
    <property type="match status" value="1"/>
</dbReference>
<comment type="caution">
    <text evidence="1">The sequence shown here is derived from an EMBL/GenBank/DDBJ whole genome shotgun (WGS) entry which is preliminary data.</text>
</comment>